<evidence type="ECO:0000313" key="4">
    <source>
        <dbReference type="Proteomes" id="UP000094444"/>
    </source>
</evidence>
<dbReference type="OrthoDB" id="5206068at2759"/>
<dbReference type="Proteomes" id="UP000094444">
    <property type="component" value="Unassembled WGS sequence"/>
</dbReference>
<sequence length="230" mass="25176">MRDDPAAEAQLLMASPSALCLKCWISSTGLGHSLTTNTWTPLRVAQPTLSTSRAWKMASAPAPTEKSLLTLPVDILKGITNSLDECDEVSLKQTCRRMSLLLAPSPAAHLRTGDKPARDGRPTPLTQSPLPESATMTVRGLEQENHEVEQRDAQRGMELSDTEDGFEDDRSDMGSKPTKYKGSKILNWTAQLDSMPSSPRPRSPASFLHSPRPESPRPAEVEMPTMPTMQ</sequence>
<dbReference type="InParanoid" id="A0A2P5I8L6"/>
<protein>
    <recommendedName>
        <fullName evidence="2">F-box domain-containing protein</fullName>
    </recommendedName>
</protein>
<dbReference type="InterPro" id="IPR001810">
    <property type="entry name" value="F-box_dom"/>
</dbReference>
<feature type="compositionally biased region" description="Basic and acidic residues" evidence="1">
    <location>
        <begin position="141"/>
        <end position="155"/>
    </location>
</feature>
<evidence type="ECO:0000313" key="3">
    <source>
        <dbReference type="EMBL" id="POS78836.1"/>
    </source>
</evidence>
<dbReference type="PROSITE" id="PS50181">
    <property type="entry name" value="FBOX"/>
    <property type="match status" value="1"/>
</dbReference>
<evidence type="ECO:0000256" key="1">
    <source>
        <dbReference type="SAM" id="MobiDB-lite"/>
    </source>
</evidence>
<dbReference type="AlphaFoldDB" id="A0A2P5I8L6"/>
<accession>A0A2P5I8L6</accession>
<organism evidence="3 4">
    <name type="scientific">Diaporthe helianthi</name>
    <dbReference type="NCBI Taxonomy" id="158607"/>
    <lineage>
        <taxon>Eukaryota</taxon>
        <taxon>Fungi</taxon>
        <taxon>Dikarya</taxon>
        <taxon>Ascomycota</taxon>
        <taxon>Pezizomycotina</taxon>
        <taxon>Sordariomycetes</taxon>
        <taxon>Sordariomycetidae</taxon>
        <taxon>Diaporthales</taxon>
        <taxon>Diaporthaceae</taxon>
        <taxon>Diaporthe</taxon>
    </lineage>
</organism>
<reference evidence="3" key="1">
    <citation type="submission" date="2017-09" db="EMBL/GenBank/DDBJ databases">
        <title>Polyketide synthases of a Diaporthe helianthi virulent isolate.</title>
        <authorList>
            <person name="Baroncelli R."/>
        </authorList>
    </citation>
    <scope>NUCLEOTIDE SEQUENCE [LARGE SCALE GENOMIC DNA]</scope>
    <source>
        <strain evidence="3">7/96</strain>
    </source>
</reference>
<dbReference type="EMBL" id="MAVT02000156">
    <property type="protein sequence ID" value="POS78836.1"/>
    <property type="molecule type" value="Genomic_DNA"/>
</dbReference>
<feature type="compositionally biased region" description="Acidic residues" evidence="1">
    <location>
        <begin position="160"/>
        <end position="170"/>
    </location>
</feature>
<name>A0A2P5I8L6_DIAHE</name>
<comment type="caution">
    <text evidence="3">The sequence shown here is derived from an EMBL/GenBank/DDBJ whole genome shotgun (WGS) entry which is preliminary data.</text>
</comment>
<evidence type="ECO:0000259" key="2">
    <source>
        <dbReference type="PROSITE" id="PS50181"/>
    </source>
</evidence>
<feature type="region of interest" description="Disordered" evidence="1">
    <location>
        <begin position="106"/>
        <end position="230"/>
    </location>
</feature>
<proteinExistence type="predicted"/>
<feature type="compositionally biased region" description="Polar residues" evidence="1">
    <location>
        <begin position="124"/>
        <end position="136"/>
    </location>
</feature>
<feature type="compositionally biased region" description="Basic and acidic residues" evidence="1">
    <location>
        <begin position="211"/>
        <end position="220"/>
    </location>
</feature>
<gene>
    <name evidence="3" type="ORF">DHEL01_v202762</name>
</gene>
<feature type="domain" description="F-box" evidence="2">
    <location>
        <begin position="65"/>
        <end position="102"/>
    </location>
</feature>
<feature type="compositionally biased region" description="Basic and acidic residues" evidence="1">
    <location>
        <begin position="111"/>
        <end position="121"/>
    </location>
</feature>
<keyword evidence="4" id="KW-1185">Reference proteome</keyword>